<keyword evidence="1" id="KW-1133">Transmembrane helix</keyword>
<name>K2I5N3_9RHOB</name>
<evidence type="ECO:0000256" key="1">
    <source>
        <dbReference type="SAM" id="Phobius"/>
    </source>
</evidence>
<protein>
    <submittedName>
        <fullName evidence="3">Uncharacterized protein</fullName>
    </submittedName>
</protein>
<dbReference type="STRING" id="1231392.OCGS_1761"/>
<dbReference type="NCBIfam" id="TIGR03370">
    <property type="entry name" value="VPLPA-CTERM"/>
    <property type="match status" value="1"/>
</dbReference>
<comment type="caution">
    <text evidence="3">The sequence shown here is derived from an EMBL/GenBank/DDBJ whole genome shotgun (WGS) entry which is preliminary data.</text>
</comment>
<dbReference type="Proteomes" id="UP000006765">
    <property type="component" value="Unassembled WGS sequence"/>
</dbReference>
<evidence type="ECO:0000313" key="3">
    <source>
        <dbReference type="EMBL" id="EKE44245.1"/>
    </source>
</evidence>
<feature type="transmembrane region" description="Helical" evidence="1">
    <location>
        <begin position="165"/>
        <end position="184"/>
    </location>
</feature>
<dbReference type="RefSeq" id="WP_007426913.1">
    <property type="nucleotide sequence ID" value="NZ_AMGO01000036.1"/>
</dbReference>
<accession>K2I5N3</accession>
<dbReference type="InterPro" id="IPR022472">
    <property type="entry name" value="VPLPA-CTERM"/>
</dbReference>
<keyword evidence="1" id="KW-0472">Membrane</keyword>
<feature type="signal peptide" evidence="2">
    <location>
        <begin position="1"/>
        <end position="21"/>
    </location>
</feature>
<gene>
    <name evidence="3" type="ORF">OCGS_1761</name>
</gene>
<reference evidence="3 4" key="1">
    <citation type="journal article" date="2012" name="J. Bacteriol.">
        <title>Draft Genome Sequence of Oceaniovalibus guishaninsula JLT2003T.</title>
        <authorList>
            <person name="Tang K."/>
            <person name="Liu K."/>
            <person name="Jiao N."/>
        </authorList>
    </citation>
    <scope>NUCLEOTIDE SEQUENCE [LARGE SCALE GENOMIC DNA]</scope>
    <source>
        <strain evidence="3 4">JLT2003</strain>
    </source>
</reference>
<keyword evidence="1" id="KW-0812">Transmembrane</keyword>
<proteinExistence type="predicted"/>
<sequence length="190" mass="19354">MLQNLKIAAVALLATTGIASAATTIGQLSAAGLYTVDDGTRFNIGDTITIGAPSFSTGTDDYAGIMMGTSSFSLQTAAAPNTLNDGTTFTFGAFTFEIDSTEVSTLDNVAYEIFGLGTVTGGGFDPSPSSYRLTIAGAQQNTSSSGTFSLFVATPPEELPPVPAVPLPAGLPLLMGGIAVFGVLRRRARA</sequence>
<organism evidence="3 4">
    <name type="scientific">Oceaniovalibus guishaninsula JLT2003</name>
    <dbReference type="NCBI Taxonomy" id="1231392"/>
    <lineage>
        <taxon>Bacteria</taxon>
        <taxon>Pseudomonadati</taxon>
        <taxon>Pseudomonadota</taxon>
        <taxon>Alphaproteobacteria</taxon>
        <taxon>Rhodobacterales</taxon>
        <taxon>Roseobacteraceae</taxon>
        <taxon>Oceaniovalibus</taxon>
    </lineage>
</organism>
<dbReference type="AlphaFoldDB" id="K2I5N3"/>
<evidence type="ECO:0000256" key="2">
    <source>
        <dbReference type="SAM" id="SignalP"/>
    </source>
</evidence>
<evidence type="ECO:0000313" key="4">
    <source>
        <dbReference type="Proteomes" id="UP000006765"/>
    </source>
</evidence>
<feature type="chain" id="PRO_5003858493" evidence="2">
    <location>
        <begin position="22"/>
        <end position="190"/>
    </location>
</feature>
<dbReference type="EMBL" id="AMGO01000036">
    <property type="protein sequence ID" value="EKE44245.1"/>
    <property type="molecule type" value="Genomic_DNA"/>
</dbReference>
<keyword evidence="4" id="KW-1185">Reference proteome</keyword>
<keyword evidence="2" id="KW-0732">Signal</keyword>